<evidence type="ECO:0000313" key="4">
    <source>
        <dbReference type="Proteomes" id="UP000500857"/>
    </source>
</evidence>
<accession>A0A6H1TTN6</accession>
<protein>
    <submittedName>
        <fullName evidence="3">DUF1822 family protein</fullName>
    </submittedName>
</protein>
<dbReference type="Pfam" id="PF08852">
    <property type="entry name" value="DUF1822"/>
    <property type="match status" value="1"/>
</dbReference>
<dbReference type="SUPFAM" id="SSF48371">
    <property type="entry name" value="ARM repeat"/>
    <property type="match status" value="1"/>
</dbReference>
<dbReference type="KEGG" id="oxy:HCG48_04380"/>
<dbReference type="Pfam" id="PF13646">
    <property type="entry name" value="HEAT_2"/>
    <property type="match status" value="1"/>
</dbReference>
<evidence type="ECO:0000256" key="1">
    <source>
        <dbReference type="ARBA" id="ARBA00022549"/>
    </source>
</evidence>
<dbReference type="InterPro" id="IPR016024">
    <property type="entry name" value="ARM-type_fold"/>
</dbReference>
<dbReference type="Gene3D" id="1.25.10.10">
    <property type="entry name" value="Leucine-rich Repeat Variant"/>
    <property type="match status" value="1"/>
</dbReference>
<dbReference type="EMBL" id="CP051167">
    <property type="protein sequence ID" value="QIZ69911.1"/>
    <property type="molecule type" value="Genomic_DNA"/>
</dbReference>
<dbReference type="Proteomes" id="UP000500857">
    <property type="component" value="Chromosome"/>
</dbReference>
<keyword evidence="1" id="KW-0042">Antenna complex</keyword>
<evidence type="ECO:0000256" key="2">
    <source>
        <dbReference type="ARBA" id="ARBA00022738"/>
    </source>
</evidence>
<dbReference type="AlphaFoldDB" id="A0A6H1TTN6"/>
<gene>
    <name evidence="3" type="ORF">HCG48_04380</name>
</gene>
<sequence>MNFSLNSQDLRLFEPEEIALEAEDFDRAVQVSQSVVSEARQWQVYLNVLGILALSRWVGDRAKLSLNLEKASVFEAAYAQTLDAVCNCELQGFKVCAIVAESYLDETVKIPRIAVDLARFAAHFYVAIEVLEESETAIVRGIVRGDRLLKYRESQGLQSQSDWTYHLPLSCFEVNPDRLLFYTRFLSPEAIALPAIEIGAIAAFAETELQPLLANPDRPLWQQLTWERGVALLSDLNSITLYYLELQKIYKAPSRGAIAAVTESFINLNQWLQGHFESGWESIESLFASPQVSFARGGRGEATSAPEAIASVIRLLGSDRPEETRCQAAGVLGEIGTGSPEAIAALTELLDTAREEETRWQAALSLGKIDPGNPRSGVRKARLVDLGLELAGVAIASIVAIVPKPDGRIAVSAQVQSTNSLTKLPPGLKLQVLSESGEVRLEAQARSDSAGRGIDNAIQRRFSPPPSSRFQIRIALGKVNVTETFSV</sequence>
<name>A0A6H1TTN6_9CYAN</name>
<dbReference type="InterPro" id="IPR011989">
    <property type="entry name" value="ARM-like"/>
</dbReference>
<keyword evidence="2" id="KW-0605">Phycobilisome</keyword>
<keyword evidence="4" id="KW-1185">Reference proteome</keyword>
<reference evidence="3 4" key="1">
    <citation type="submission" date="2020-04" db="EMBL/GenBank/DDBJ databases">
        <authorList>
            <person name="Basu S."/>
            <person name="Maruthanayagam V."/>
            <person name="Chakraborty S."/>
            <person name="Pramanik A."/>
            <person name="Mukherjee J."/>
            <person name="Brink B."/>
        </authorList>
    </citation>
    <scope>NUCLEOTIDE SEQUENCE [LARGE SCALE GENOMIC DNA]</scope>
    <source>
        <strain evidence="3 4">AP17</strain>
    </source>
</reference>
<organism evidence="3 4">
    <name type="scientific">Oxynema aestuarii AP17</name>
    <dbReference type="NCBI Taxonomy" id="2064643"/>
    <lineage>
        <taxon>Bacteria</taxon>
        <taxon>Bacillati</taxon>
        <taxon>Cyanobacteriota</taxon>
        <taxon>Cyanophyceae</taxon>
        <taxon>Oscillatoriophycideae</taxon>
        <taxon>Oscillatoriales</taxon>
        <taxon>Oscillatoriaceae</taxon>
        <taxon>Oxynema</taxon>
        <taxon>Oxynema aestuarii</taxon>
    </lineage>
</organism>
<dbReference type="GO" id="GO:0030089">
    <property type="term" value="C:phycobilisome"/>
    <property type="evidence" value="ECO:0007669"/>
    <property type="project" value="UniProtKB-KW"/>
</dbReference>
<dbReference type="RefSeq" id="WP_168568068.1">
    <property type="nucleotide sequence ID" value="NZ_CP051167.1"/>
</dbReference>
<evidence type="ECO:0000313" key="3">
    <source>
        <dbReference type="EMBL" id="QIZ69911.1"/>
    </source>
</evidence>
<proteinExistence type="predicted"/>
<dbReference type="InterPro" id="IPR014951">
    <property type="entry name" value="DUF1822"/>
</dbReference>